<sequence>MAKVTTDSSADDEDDILDSEIICLMRVGRNSDWLRLVENTEVSIGRGFDVTYQLLSSSYPLMISRLHCTFSQREDGHWTVTDKESLNGVWVNGIRIPTQEAHLLQLGDSIHLGVPVMGSKVEFDYILVQRPFREIQHHLANRQKEPAKVVNIPKKYKRKLTEEEVEPSTSKAKLYRCSYPDKSLARPCPLPQGRRYQRCSCPQLEEATPKLYVEEADRDCSGLDVPCDLDNLKMYSHNILMLREQVDNTQRQVASLEGEPQLGDPFREEQINQLQWQLKTLRSKMQKMEMFERSFSQAKRQQEKTQQQKELMEKQLEDALQEQRKVMDELALSRTRFEEILLAKNKELEVTKEEKEKARAQKEEVVTQVTEVLENELQCIICSELFIEAVILNCGHSFCCHCIKEWRKKKEECPICRQAIKSQTRCLALDNCIDSMVENLSLDMKARRQSLISERKGEISPAAGPEHVIVIQDEGSSSSSDSTSDGGSSHNSMETHDRTDWTSSPHNSTSSHHVFEIQDESSTTISSRSSSCESDSDSSSSEDTPNSSQWASRSLRSGFRYMTLFRMLLWLRFEDHLS</sequence>
<dbReference type="CTD" id="9025"/>
<dbReference type="PANTHER" id="PTHR15067">
    <property type="entry name" value="E3 UBIQUITIN-PROTEIN LIGASE RNF8"/>
    <property type="match status" value="1"/>
</dbReference>
<dbReference type="Pfam" id="PF00498">
    <property type="entry name" value="FHA"/>
    <property type="match status" value="1"/>
</dbReference>
<dbReference type="GO" id="GO:0005634">
    <property type="term" value="C:nucleus"/>
    <property type="evidence" value="ECO:0007669"/>
    <property type="project" value="UniProtKB-UniRule"/>
</dbReference>
<dbReference type="InterPro" id="IPR017907">
    <property type="entry name" value="Znf_RING_CS"/>
</dbReference>
<dbReference type="GO" id="GO:0000151">
    <property type="term" value="C:ubiquitin ligase complex"/>
    <property type="evidence" value="ECO:0007669"/>
    <property type="project" value="UniProtKB-UniRule"/>
</dbReference>
<evidence type="ECO:0000256" key="11">
    <source>
        <dbReference type="ARBA" id="ARBA00023242"/>
    </source>
</evidence>
<dbReference type="PROSITE" id="PS50006">
    <property type="entry name" value="FHA_DOMAIN"/>
    <property type="match status" value="1"/>
</dbReference>
<comment type="pathway">
    <text evidence="12">Protein modification; protein ubiquitination.</text>
</comment>
<dbReference type="PROSITE" id="PS00518">
    <property type="entry name" value="ZF_RING_1"/>
    <property type="match status" value="1"/>
</dbReference>
<keyword evidence="10 12" id="KW-0234">DNA repair</keyword>
<dbReference type="UniPathway" id="UPA00143"/>
<comment type="similarity">
    <text evidence="12">Belongs to the RNF8 family.</text>
</comment>
<keyword evidence="8 12" id="KW-0862">Zinc</keyword>
<dbReference type="InterPro" id="IPR000253">
    <property type="entry name" value="FHA_dom"/>
</dbReference>
<dbReference type="GO" id="GO:0070936">
    <property type="term" value="P:protein K48-linked ubiquitination"/>
    <property type="evidence" value="ECO:0007669"/>
    <property type="project" value="TreeGrafter"/>
</dbReference>
<dbReference type="Gene3D" id="3.30.40.10">
    <property type="entry name" value="Zinc/RING finger domain, C3HC4 (zinc finger)"/>
    <property type="match status" value="1"/>
</dbReference>
<dbReference type="GO" id="GO:0005829">
    <property type="term" value="C:cytosol"/>
    <property type="evidence" value="ECO:0007669"/>
    <property type="project" value="TreeGrafter"/>
</dbReference>
<evidence type="ECO:0000256" key="2">
    <source>
        <dbReference type="ARBA" id="ARBA00017908"/>
    </source>
</evidence>
<evidence type="ECO:0000256" key="12">
    <source>
        <dbReference type="HAMAP-Rule" id="MF_03067"/>
    </source>
</evidence>
<dbReference type="Pfam" id="PF13920">
    <property type="entry name" value="zf-C3HC4_3"/>
    <property type="match status" value="1"/>
</dbReference>
<accession>A0A3Q2Z1B6</accession>
<proteinExistence type="inferred from homology"/>
<dbReference type="OMA" id="RRKDECP"/>
<evidence type="ECO:0000256" key="5">
    <source>
        <dbReference type="ARBA" id="ARBA00022763"/>
    </source>
</evidence>
<dbReference type="InterPro" id="IPR001841">
    <property type="entry name" value="Znf_RING"/>
</dbReference>
<feature type="compositionally biased region" description="Low complexity" evidence="14">
    <location>
        <begin position="474"/>
        <end position="489"/>
    </location>
</feature>
<keyword evidence="3 12" id="KW-0808">Transferase</keyword>
<keyword evidence="6 12" id="KW-0863">Zinc-finger</keyword>
<dbReference type="GO" id="GO:0010212">
    <property type="term" value="P:response to ionizing radiation"/>
    <property type="evidence" value="ECO:0007669"/>
    <property type="project" value="UniProtKB-UniRule"/>
</dbReference>
<dbReference type="InterPro" id="IPR017335">
    <property type="entry name" value="RNF8"/>
</dbReference>
<dbReference type="OrthoDB" id="5330228at2759"/>
<evidence type="ECO:0000256" key="6">
    <source>
        <dbReference type="ARBA" id="ARBA00022771"/>
    </source>
</evidence>
<dbReference type="STRING" id="109280.ENSHCOP00000019737"/>
<keyword evidence="18" id="KW-1185">Reference proteome</keyword>
<dbReference type="GO" id="GO:0006511">
    <property type="term" value="P:ubiquitin-dependent protein catabolic process"/>
    <property type="evidence" value="ECO:0007669"/>
    <property type="project" value="TreeGrafter"/>
</dbReference>
<evidence type="ECO:0000256" key="9">
    <source>
        <dbReference type="ARBA" id="ARBA00022853"/>
    </source>
</evidence>
<comment type="catalytic activity">
    <reaction evidence="12">
        <text>S-ubiquitinyl-[E2 ubiquitin-conjugating enzyme]-L-cysteine + [acceptor protein]-L-lysine = [E2 ubiquitin-conjugating enzyme]-L-cysteine + N(6)-ubiquitinyl-[acceptor protein]-L-lysine.</text>
        <dbReference type="EC" id="2.3.2.27"/>
    </reaction>
</comment>
<dbReference type="GO" id="GO:0003682">
    <property type="term" value="F:chromatin binding"/>
    <property type="evidence" value="ECO:0007669"/>
    <property type="project" value="UniProtKB-UniRule"/>
</dbReference>
<keyword evidence="11 12" id="KW-0539">Nucleus</keyword>
<feature type="compositionally biased region" description="Low complexity" evidence="14">
    <location>
        <begin position="502"/>
        <end position="512"/>
    </location>
</feature>
<dbReference type="GO" id="GO:0061630">
    <property type="term" value="F:ubiquitin protein ligase activity"/>
    <property type="evidence" value="ECO:0007669"/>
    <property type="project" value="UniProtKB-EC"/>
</dbReference>
<evidence type="ECO:0000313" key="17">
    <source>
        <dbReference type="Ensembl" id="ENSHCOP00000019737.1"/>
    </source>
</evidence>
<evidence type="ECO:0000256" key="3">
    <source>
        <dbReference type="ARBA" id="ARBA00022679"/>
    </source>
</evidence>
<keyword evidence="4 12" id="KW-0479">Metal-binding</keyword>
<dbReference type="RefSeq" id="XP_019713362.1">
    <property type="nucleotide sequence ID" value="XM_019857803.1"/>
</dbReference>
<dbReference type="HAMAP" id="MF_03067">
    <property type="entry name" value="RNF8"/>
    <property type="match status" value="1"/>
</dbReference>
<evidence type="ECO:0000259" key="16">
    <source>
        <dbReference type="PROSITE" id="PS50089"/>
    </source>
</evidence>
<dbReference type="PROSITE" id="PS50089">
    <property type="entry name" value="ZF_RING_2"/>
    <property type="match status" value="1"/>
</dbReference>
<keyword evidence="7 12" id="KW-0833">Ubl conjugation pathway</keyword>
<reference evidence="17" key="1">
    <citation type="submission" date="2025-08" db="UniProtKB">
        <authorList>
            <consortium name="Ensembl"/>
        </authorList>
    </citation>
    <scope>IDENTIFICATION</scope>
</reference>
<dbReference type="PANTHER" id="PTHR15067:SF4">
    <property type="entry name" value="E3 UBIQUITIN-PROTEIN LIGASE RNF8"/>
    <property type="match status" value="1"/>
</dbReference>
<dbReference type="GO" id="GO:0006302">
    <property type="term" value="P:double-strand break repair"/>
    <property type="evidence" value="ECO:0007669"/>
    <property type="project" value="UniProtKB-UniRule"/>
</dbReference>
<feature type="domain" description="RING-type" evidence="16">
    <location>
        <begin position="379"/>
        <end position="417"/>
    </location>
</feature>
<dbReference type="AlphaFoldDB" id="A0A3Q2Z1B6"/>
<feature type="domain" description="FHA" evidence="15">
    <location>
        <begin position="25"/>
        <end position="96"/>
    </location>
</feature>
<comment type="similarity">
    <text evidence="1">Belongs to the CHFR family.</text>
</comment>
<feature type="coiled-coil region" evidence="13">
    <location>
        <begin position="232"/>
        <end position="259"/>
    </location>
</feature>
<dbReference type="CDD" id="cd16535">
    <property type="entry name" value="RING-HC_RNF8"/>
    <property type="match status" value="1"/>
</dbReference>
<feature type="region of interest" description="Disordered" evidence="14">
    <location>
        <begin position="474"/>
        <end position="552"/>
    </location>
</feature>
<keyword evidence="13" id="KW-0175">Coiled coil</keyword>
<organism evidence="17 18">
    <name type="scientific">Hippocampus comes</name>
    <name type="common">Tiger tail seahorse</name>
    <dbReference type="NCBI Taxonomy" id="109280"/>
    <lineage>
        <taxon>Eukaryota</taxon>
        <taxon>Metazoa</taxon>
        <taxon>Chordata</taxon>
        <taxon>Craniata</taxon>
        <taxon>Vertebrata</taxon>
        <taxon>Euteleostomi</taxon>
        <taxon>Actinopterygii</taxon>
        <taxon>Neopterygii</taxon>
        <taxon>Teleostei</taxon>
        <taxon>Neoteleostei</taxon>
        <taxon>Acanthomorphata</taxon>
        <taxon>Syngnathiaria</taxon>
        <taxon>Syngnathiformes</taxon>
        <taxon>Syngnathoidei</taxon>
        <taxon>Syngnathidae</taxon>
        <taxon>Hippocampus</taxon>
    </lineage>
</organism>
<dbReference type="CDD" id="cd22663">
    <property type="entry name" value="FHA_RNF8"/>
    <property type="match status" value="1"/>
</dbReference>
<reference evidence="17" key="2">
    <citation type="submission" date="2025-09" db="UniProtKB">
        <authorList>
            <consortium name="Ensembl"/>
        </authorList>
    </citation>
    <scope>IDENTIFICATION</scope>
</reference>
<dbReference type="SUPFAM" id="SSF49879">
    <property type="entry name" value="SMAD/FHA domain"/>
    <property type="match status" value="1"/>
</dbReference>
<feature type="coiled-coil region" evidence="13">
    <location>
        <begin position="288"/>
        <end position="375"/>
    </location>
</feature>
<evidence type="ECO:0000256" key="10">
    <source>
        <dbReference type="ARBA" id="ARBA00023204"/>
    </source>
</evidence>
<evidence type="ECO:0000256" key="4">
    <source>
        <dbReference type="ARBA" id="ARBA00022723"/>
    </source>
</evidence>
<gene>
    <name evidence="12" type="primary">RNF8</name>
</gene>
<evidence type="ECO:0000313" key="18">
    <source>
        <dbReference type="Proteomes" id="UP000264820"/>
    </source>
</evidence>
<dbReference type="GO" id="GO:0045739">
    <property type="term" value="P:positive regulation of DNA repair"/>
    <property type="evidence" value="ECO:0007669"/>
    <property type="project" value="UniProtKB-UniRule"/>
</dbReference>
<dbReference type="FunFam" id="2.60.200.20:FF:000015">
    <property type="entry name" value="E3 ubiquitin-protein ligase RNF8"/>
    <property type="match status" value="1"/>
</dbReference>
<dbReference type="Ensembl" id="ENSHCOT00000007986.1">
    <property type="protein sequence ID" value="ENSHCOP00000019737.1"/>
    <property type="gene ID" value="ENSHCOG00000005277.1"/>
</dbReference>
<dbReference type="Gene3D" id="2.60.200.20">
    <property type="match status" value="1"/>
</dbReference>
<dbReference type="GeneTree" id="ENSGT00400000022349"/>
<dbReference type="GO" id="GO:0043130">
    <property type="term" value="F:ubiquitin binding"/>
    <property type="evidence" value="ECO:0007669"/>
    <property type="project" value="UniProtKB-UniRule"/>
</dbReference>
<dbReference type="Gene3D" id="1.20.5.170">
    <property type="match status" value="1"/>
</dbReference>
<dbReference type="GeneID" id="109508016"/>
<evidence type="ECO:0000259" key="15">
    <source>
        <dbReference type="PROSITE" id="PS50006"/>
    </source>
</evidence>
<dbReference type="SUPFAM" id="SSF57850">
    <property type="entry name" value="RING/U-box"/>
    <property type="match status" value="1"/>
</dbReference>
<evidence type="ECO:0000256" key="1">
    <source>
        <dbReference type="ARBA" id="ARBA00005797"/>
    </source>
</evidence>
<dbReference type="GO" id="GO:0042393">
    <property type="term" value="F:histone binding"/>
    <property type="evidence" value="ECO:0007669"/>
    <property type="project" value="UniProtKB-UniRule"/>
</dbReference>
<dbReference type="Proteomes" id="UP000264820">
    <property type="component" value="Unplaced"/>
</dbReference>
<keyword evidence="9 12" id="KW-0156">Chromatin regulator</keyword>
<evidence type="ECO:0000256" key="7">
    <source>
        <dbReference type="ARBA" id="ARBA00022786"/>
    </source>
</evidence>
<keyword evidence="5 12" id="KW-0227">DNA damage</keyword>
<dbReference type="GO" id="GO:0035861">
    <property type="term" value="C:site of double-strand break"/>
    <property type="evidence" value="ECO:0007669"/>
    <property type="project" value="TreeGrafter"/>
</dbReference>
<dbReference type="InterPro" id="IPR013083">
    <property type="entry name" value="Znf_RING/FYVE/PHD"/>
</dbReference>
<evidence type="ECO:0000256" key="13">
    <source>
        <dbReference type="SAM" id="Coils"/>
    </source>
</evidence>
<evidence type="ECO:0000256" key="8">
    <source>
        <dbReference type="ARBA" id="ARBA00022833"/>
    </source>
</evidence>
<name>A0A3Q2Z1B6_HIPCM</name>
<dbReference type="GO" id="GO:0006325">
    <property type="term" value="P:chromatin organization"/>
    <property type="evidence" value="ECO:0007669"/>
    <property type="project" value="UniProtKB-KW"/>
</dbReference>
<dbReference type="SMART" id="SM00184">
    <property type="entry name" value="RING"/>
    <property type="match status" value="1"/>
</dbReference>
<dbReference type="GO" id="GO:0008270">
    <property type="term" value="F:zinc ion binding"/>
    <property type="evidence" value="ECO:0007669"/>
    <property type="project" value="UniProtKB-KW"/>
</dbReference>
<protein>
    <recommendedName>
        <fullName evidence="2">E3 ubiquitin-protein ligase CHFR</fullName>
    </recommendedName>
</protein>
<dbReference type="InterPro" id="IPR008984">
    <property type="entry name" value="SMAD_FHA_dom_sf"/>
</dbReference>
<evidence type="ECO:0000256" key="14">
    <source>
        <dbReference type="SAM" id="MobiDB-lite"/>
    </source>
</evidence>
<dbReference type="SMART" id="SM00240">
    <property type="entry name" value="FHA"/>
    <property type="match status" value="1"/>
</dbReference>
<feature type="compositionally biased region" description="Low complexity" evidence="14">
    <location>
        <begin position="520"/>
        <end position="548"/>
    </location>
</feature>